<dbReference type="PANTHER" id="PTHR32099:SF42">
    <property type="entry name" value="CYSTEINE-RICH RECEPTOR-LIKE PROTEIN KINASE 9-RELATED"/>
    <property type="match status" value="1"/>
</dbReference>
<name>A0A9P0YQJ0_CUSEU</name>
<dbReference type="Gene3D" id="3.30.430.20">
    <property type="entry name" value="Gnk2 domain, C-X8-C-X2-C motif"/>
    <property type="match status" value="1"/>
</dbReference>
<reference evidence="4" key="1">
    <citation type="submission" date="2022-07" db="EMBL/GenBank/DDBJ databases">
        <authorList>
            <person name="Macas J."/>
            <person name="Novak P."/>
            <person name="Neumann P."/>
        </authorList>
    </citation>
    <scope>NUCLEOTIDE SEQUENCE</scope>
</reference>
<proteinExistence type="predicted"/>
<dbReference type="CDD" id="cd23509">
    <property type="entry name" value="Gnk2-like"/>
    <property type="match status" value="1"/>
</dbReference>
<dbReference type="PANTHER" id="PTHR32099">
    <property type="entry name" value="CYSTEINE-RICH REPEAT SECRETORY PROTEIN"/>
    <property type="match status" value="1"/>
</dbReference>
<dbReference type="InterPro" id="IPR002902">
    <property type="entry name" value="GNK2"/>
</dbReference>
<dbReference type="OrthoDB" id="1909574at2759"/>
<keyword evidence="1" id="KW-0732">Signal</keyword>
<dbReference type="Pfam" id="PF01657">
    <property type="entry name" value="Stress-antifung"/>
    <property type="match status" value="1"/>
</dbReference>
<keyword evidence="5" id="KW-1185">Reference proteome</keyword>
<dbReference type="PROSITE" id="PS51473">
    <property type="entry name" value="GNK2"/>
    <property type="match status" value="1"/>
</dbReference>
<evidence type="ECO:0000256" key="2">
    <source>
        <dbReference type="ARBA" id="ARBA00022737"/>
    </source>
</evidence>
<dbReference type="AlphaFoldDB" id="A0A9P0YQJ0"/>
<protein>
    <recommendedName>
        <fullName evidence="3">Gnk2-homologous domain-containing protein</fullName>
    </recommendedName>
</protein>
<sequence length="153" mass="16663">MLISAGAVQALVIIQMAAYTQRTSNKVYAMAFCRGDIGKATCQSCINNSGLRILLKCPNSLEVVFWDLVCTVRYSNTSMFGVNKEMLVITPTSPAKAQVPTLFNQSLNHLLDNLTFFFSPEGSGGPGVIRAETHSIEFRTLVCLAGIELETSH</sequence>
<gene>
    <name evidence="4" type="ORF">CEURO_LOCUS4049</name>
</gene>
<dbReference type="Proteomes" id="UP001152484">
    <property type="component" value="Unassembled WGS sequence"/>
</dbReference>
<feature type="domain" description="Gnk2-homologous" evidence="3">
    <location>
        <begin position="1"/>
        <end position="79"/>
    </location>
</feature>
<dbReference type="InterPro" id="IPR038408">
    <property type="entry name" value="GNK2_sf"/>
</dbReference>
<evidence type="ECO:0000256" key="1">
    <source>
        <dbReference type="ARBA" id="ARBA00022729"/>
    </source>
</evidence>
<dbReference type="EMBL" id="CAMAPE010000008">
    <property type="protein sequence ID" value="CAH9071745.1"/>
    <property type="molecule type" value="Genomic_DNA"/>
</dbReference>
<keyword evidence="2" id="KW-0677">Repeat</keyword>
<organism evidence="4 5">
    <name type="scientific">Cuscuta europaea</name>
    <name type="common">European dodder</name>
    <dbReference type="NCBI Taxonomy" id="41803"/>
    <lineage>
        <taxon>Eukaryota</taxon>
        <taxon>Viridiplantae</taxon>
        <taxon>Streptophyta</taxon>
        <taxon>Embryophyta</taxon>
        <taxon>Tracheophyta</taxon>
        <taxon>Spermatophyta</taxon>
        <taxon>Magnoliopsida</taxon>
        <taxon>eudicotyledons</taxon>
        <taxon>Gunneridae</taxon>
        <taxon>Pentapetalae</taxon>
        <taxon>asterids</taxon>
        <taxon>lamiids</taxon>
        <taxon>Solanales</taxon>
        <taxon>Convolvulaceae</taxon>
        <taxon>Cuscuteae</taxon>
        <taxon>Cuscuta</taxon>
        <taxon>Cuscuta subgen. Cuscuta</taxon>
    </lineage>
</organism>
<accession>A0A9P0YQJ0</accession>
<evidence type="ECO:0000313" key="4">
    <source>
        <dbReference type="EMBL" id="CAH9071745.1"/>
    </source>
</evidence>
<comment type="caution">
    <text evidence="4">The sequence shown here is derived from an EMBL/GenBank/DDBJ whole genome shotgun (WGS) entry which is preliminary data.</text>
</comment>
<evidence type="ECO:0000313" key="5">
    <source>
        <dbReference type="Proteomes" id="UP001152484"/>
    </source>
</evidence>
<evidence type="ECO:0000259" key="3">
    <source>
        <dbReference type="PROSITE" id="PS51473"/>
    </source>
</evidence>